<dbReference type="AlphaFoldDB" id="A0A6J6H6N3"/>
<evidence type="ECO:0000313" key="3">
    <source>
        <dbReference type="EMBL" id="CAB4609287.1"/>
    </source>
</evidence>
<dbReference type="Pfam" id="PF00487">
    <property type="entry name" value="FA_desaturase"/>
    <property type="match status" value="1"/>
</dbReference>
<reference evidence="3" key="1">
    <citation type="submission" date="2020-05" db="EMBL/GenBank/DDBJ databases">
        <authorList>
            <person name="Chiriac C."/>
            <person name="Salcher M."/>
            <person name="Ghai R."/>
            <person name="Kavagutti S V."/>
        </authorList>
    </citation>
    <scope>NUCLEOTIDE SEQUENCE</scope>
</reference>
<gene>
    <name evidence="3" type="ORF">UFOPK1874_00313</name>
</gene>
<evidence type="ECO:0000259" key="2">
    <source>
        <dbReference type="Pfam" id="PF00487"/>
    </source>
</evidence>
<feature type="transmembrane region" description="Helical" evidence="1">
    <location>
        <begin position="209"/>
        <end position="229"/>
    </location>
</feature>
<accession>A0A6J6H6N3</accession>
<dbReference type="EMBL" id="CAEZUX010000017">
    <property type="protein sequence ID" value="CAB4609287.1"/>
    <property type="molecule type" value="Genomic_DNA"/>
</dbReference>
<protein>
    <submittedName>
        <fullName evidence="3">Unannotated protein</fullName>
    </submittedName>
</protein>
<keyword evidence="1" id="KW-0812">Transmembrane</keyword>
<dbReference type="GO" id="GO:0008610">
    <property type="term" value="P:lipid biosynthetic process"/>
    <property type="evidence" value="ECO:0007669"/>
    <property type="project" value="UniProtKB-ARBA"/>
</dbReference>
<dbReference type="PANTHER" id="PTHR19353">
    <property type="entry name" value="FATTY ACID DESATURASE 2"/>
    <property type="match status" value="1"/>
</dbReference>
<proteinExistence type="predicted"/>
<keyword evidence="1" id="KW-1133">Transmembrane helix</keyword>
<feature type="transmembrane region" description="Helical" evidence="1">
    <location>
        <begin position="50"/>
        <end position="69"/>
    </location>
</feature>
<dbReference type="GO" id="GO:0016020">
    <property type="term" value="C:membrane"/>
    <property type="evidence" value="ECO:0007669"/>
    <property type="project" value="TreeGrafter"/>
</dbReference>
<name>A0A6J6H6N3_9ZZZZ</name>
<dbReference type="InterPro" id="IPR005804">
    <property type="entry name" value="FA_desaturase_dom"/>
</dbReference>
<organism evidence="3">
    <name type="scientific">freshwater metagenome</name>
    <dbReference type="NCBI Taxonomy" id="449393"/>
    <lineage>
        <taxon>unclassified sequences</taxon>
        <taxon>metagenomes</taxon>
        <taxon>ecological metagenomes</taxon>
    </lineage>
</organism>
<keyword evidence="1" id="KW-0472">Membrane</keyword>
<evidence type="ECO:0000256" key="1">
    <source>
        <dbReference type="SAM" id="Phobius"/>
    </source>
</evidence>
<feature type="domain" description="Fatty acid desaturase" evidence="2">
    <location>
        <begin position="76"/>
        <end position="314"/>
    </location>
</feature>
<dbReference type="GO" id="GO:0016717">
    <property type="term" value="F:oxidoreductase activity, acting on paired donors, with oxidation of a pair of donors resulting in the reduction of molecular oxygen to two molecules of water"/>
    <property type="evidence" value="ECO:0007669"/>
    <property type="project" value="TreeGrafter"/>
</dbReference>
<dbReference type="PANTHER" id="PTHR19353:SF19">
    <property type="entry name" value="DELTA(5) FATTY ACID DESATURASE C-RELATED"/>
    <property type="match status" value="1"/>
</dbReference>
<feature type="transmembrane region" description="Helical" evidence="1">
    <location>
        <begin position="75"/>
        <end position="92"/>
    </location>
</feature>
<dbReference type="InterPro" id="IPR012171">
    <property type="entry name" value="Fatty_acid_desaturase"/>
</dbReference>
<sequence length="330" mass="37285">MSLNTPDPDKLDDYLLDPTHEAEAERVAARRESVKAEGVIAAKYWGGIQWRIVVTFSVYAALWTTVLVLGLKGSIPLWTGVIVNTIFAATFYMPMHEAVHKNIWGKVSRGRVVEEIIGTLCSVPLLMPFKLHRASHMRHHAFTNDPDRDPDYFSQGSFRELPLKFLSVTSINALLPLFAFVPPMRKLLHPAMVRANKASANKTEGLMQLRFWLIAHGVLLIAVLTGFGWPAFLLWYLPARLQLFWLALVFAWYPHHPGSKQGRYVDTRVAVFPGSTLLIRGHDHHALHHLFPRVAHYRLPAMWQEMAADLVPKGVRAEGRALEATGPVVW</sequence>